<dbReference type="Proteomes" id="UP001165275">
    <property type="component" value="Unassembled WGS sequence"/>
</dbReference>
<dbReference type="EMBL" id="JAGQDC010000021">
    <property type="protein sequence ID" value="MCL1031375.1"/>
    <property type="molecule type" value="Genomic_DNA"/>
</dbReference>
<sequence>MKDNWFKEQLTPAKQNSGLWAGFADVVQSMLSSVVLPLIERTANRKSLYSMGKDDLRKKMMELGKFFYIDNKNIDSLPVLLSQRLDEIHFKGTTRPIEATLWREFKNLTAKWEPLYAPIDQVKYPYGSFFITEQYLELYKESYGEFFLTSRGRINIVLNDLYAPYLDAEPSKVLEEFMRQFKMVIKPLIPLHIVFDGVGYHLNVELEERNIIITLFGVSSDIKSGTWYLQSLQPEIVPESLTIELTATETINNIARPLETTPVFLDDRRLDAWVLDVVPTPMIQTTQPDARLIIADGIATLVTLGYRGCNVEFSTGGITGFVFPEGIDRAILPISAADVGKIKTIIYLDTI</sequence>
<reference evidence="1" key="1">
    <citation type="submission" date="2021-04" db="EMBL/GenBank/DDBJ databases">
        <title>Genome sequence of Serratia sp. arafor3.</title>
        <authorList>
            <person name="Besaury L."/>
        </authorList>
    </citation>
    <scope>NUCLEOTIDE SEQUENCE</scope>
    <source>
        <strain evidence="1">Arafor3</strain>
    </source>
</reference>
<evidence type="ECO:0000313" key="1">
    <source>
        <dbReference type="EMBL" id="MCL1031375.1"/>
    </source>
</evidence>
<accession>A0ABT0KH67</accession>
<name>A0ABT0KH67_9GAMM</name>
<keyword evidence="2" id="KW-1185">Reference proteome</keyword>
<comment type="caution">
    <text evidence="1">The sequence shown here is derived from an EMBL/GenBank/DDBJ whole genome shotgun (WGS) entry which is preliminary data.</text>
</comment>
<gene>
    <name evidence="1" type="ORF">KAJ71_20485</name>
</gene>
<organism evidence="1 2">
    <name type="scientific">Serratia silvae</name>
    <dbReference type="NCBI Taxonomy" id="2824122"/>
    <lineage>
        <taxon>Bacteria</taxon>
        <taxon>Pseudomonadati</taxon>
        <taxon>Pseudomonadota</taxon>
        <taxon>Gammaproteobacteria</taxon>
        <taxon>Enterobacterales</taxon>
        <taxon>Yersiniaceae</taxon>
        <taxon>Serratia</taxon>
    </lineage>
</organism>
<protein>
    <submittedName>
        <fullName evidence="1">Phage tail protein</fullName>
    </submittedName>
</protein>
<dbReference type="RefSeq" id="WP_248947385.1">
    <property type="nucleotide sequence ID" value="NZ_CBCSGY010000016.1"/>
</dbReference>
<evidence type="ECO:0000313" key="2">
    <source>
        <dbReference type="Proteomes" id="UP001165275"/>
    </source>
</evidence>
<proteinExistence type="predicted"/>